<evidence type="ECO:0000313" key="2">
    <source>
        <dbReference type="Proteomes" id="UP001151760"/>
    </source>
</evidence>
<accession>A0ABQ5HAY2</accession>
<gene>
    <name evidence="1" type="ORF">Tco_1066739</name>
</gene>
<proteinExistence type="predicted"/>
<protein>
    <recommendedName>
        <fullName evidence="3">Reverse transcriptase domain-containing protein</fullName>
    </recommendedName>
</protein>
<evidence type="ECO:0008006" key="3">
    <source>
        <dbReference type="Google" id="ProtNLM"/>
    </source>
</evidence>
<keyword evidence="2" id="KW-1185">Reference proteome</keyword>
<reference evidence="1" key="1">
    <citation type="journal article" date="2022" name="Int. J. Mol. Sci.">
        <title>Draft Genome of Tanacetum Coccineum: Genomic Comparison of Closely Related Tanacetum-Family Plants.</title>
        <authorList>
            <person name="Yamashiro T."/>
            <person name="Shiraishi A."/>
            <person name="Nakayama K."/>
            <person name="Satake H."/>
        </authorList>
    </citation>
    <scope>NUCLEOTIDE SEQUENCE</scope>
</reference>
<sequence length="136" mass="15737">MTISIDSIIKHSYSNDDTCFTIDVINEIMEEDLNALLDEGSKILYSVKVTPLEQELFAEFDKFMAMNIKETDESLDDEDEEMIFEEIRLDIDFNIKKYIEETPIDLELKPLLDHLEYAFLEGTSLLSVIISSKLSK</sequence>
<comment type="caution">
    <text evidence="1">The sequence shown here is derived from an EMBL/GenBank/DDBJ whole genome shotgun (WGS) entry which is preliminary data.</text>
</comment>
<name>A0ABQ5HAY2_9ASTR</name>
<dbReference type="Proteomes" id="UP001151760">
    <property type="component" value="Unassembled WGS sequence"/>
</dbReference>
<dbReference type="EMBL" id="BQNB010019411">
    <property type="protein sequence ID" value="GJT85022.1"/>
    <property type="molecule type" value="Genomic_DNA"/>
</dbReference>
<organism evidence="1 2">
    <name type="scientific">Tanacetum coccineum</name>
    <dbReference type="NCBI Taxonomy" id="301880"/>
    <lineage>
        <taxon>Eukaryota</taxon>
        <taxon>Viridiplantae</taxon>
        <taxon>Streptophyta</taxon>
        <taxon>Embryophyta</taxon>
        <taxon>Tracheophyta</taxon>
        <taxon>Spermatophyta</taxon>
        <taxon>Magnoliopsida</taxon>
        <taxon>eudicotyledons</taxon>
        <taxon>Gunneridae</taxon>
        <taxon>Pentapetalae</taxon>
        <taxon>asterids</taxon>
        <taxon>campanulids</taxon>
        <taxon>Asterales</taxon>
        <taxon>Asteraceae</taxon>
        <taxon>Asteroideae</taxon>
        <taxon>Anthemideae</taxon>
        <taxon>Anthemidinae</taxon>
        <taxon>Tanacetum</taxon>
    </lineage>
</organism>
<reference evidence="1" key="2">
    <citation type="submission" date="2022-01" db="EMBL/GenBank/DDBJ databases">
        <authorList>
            <person name="Yamashiro T."/>
            <person name="Shiraishi A."/>
            <person name="Satake H."/>
            <person name="Nakayama K."/>
        </authorList>
    </citation>
    <scope>NUCLEOTIDE SEQUENCE</scope>
</reference>
<evidence type="ECO:0000313" key="1">
    <source>
        <dbReference type="EMBL" id="GJT85022.1"/>
    </source>
</evidence>